<organism evidence="1 2">
    <name type="scientific">Bradyrhizobium diazoefficiens</name>
    <dbReference type="NCBI Taxonomy" id="1355477"/>
    <lineage>
        <taxon>Bacteria</taxon>
        <taxon>Pseudomonadati</taxon>
        <taxon>Pseudomonadota</taxon>
        <taxon>Alphaproteobacteria</taxon>
        <taxon>Hyphomicrobiales</taxon>
        <taxon>Nitrobacteraceae</taxon>
        <taxon>Bradyrhizobium</taxon>
    </lineage>
</organism>
<name>A0A0E4FT06_9BRAD</name>
<accession>A0A0E4FT06</accession>
<gene>
    <name evidence="1" type="ORF">NK6_3026</name>
</gene>
<dbReference type="EMBL" id="AP014685">
    <property type="protein sequence ID" value="BAR56206.1"/>
    <property type="molecule type" value="Genomic_DNA"/>
</dbReference>
<dbReference type="Proteomes" id="UP000063308">
    <property type="component" value="Chromosome"/>
</dbReference>
<evidence type="ECO:0000313" key="1">
    <source>
        <dbReference type="EMBL" id="BAR56206.1"/>
    </source>
</evidence>
<sequence length="46" mass="5070">MNQPQASARLDTDHVSVGLGEVRGKNYIAILIESDQKLIEGRVIPH</sequence>
<protein>
    <submittedName>
        <fullName evidence="1">Uncharacterized protein</fullName>
    </submittedName>
</protein>
<evidence type="ECO:0000313" key="2">
    <source>
        <dbReference type="Proteomes" id="UP000063308"/>
    </source>
</evidence>
<reference evidence="1 2" key="1">
    <citation type="submission" date="2014-11" db="EMBL/GenBank/DDBJ databases">
        <title>Symbiosis island explosion on the genome of extra-slow-growing strains of soybean bradyrhizobia with massive insertion sequences.</title>
        <authorList>
            <person name="Iida T."/>
            <person name="Minamisawa K."/>
        </authorList>
    </citation>
    <scope>NUCLEOTIDE SEQUENCE [LARGE SCALE GENOMIC DNA]</scope>
    <source>
        <strain evidence="1 2">NK6</strain>
    </source>
</reference>
<proteinExistence type="predicted"/>
<dbReference type="AlphaFoldDB" id="A0A0E4FT06"/>